<dbReference type="GeneID" id="35558986"/>
<dbReference type="HOGENOM" id="CLU_2552356_0_0_9"/>
<evidence type="ECO:0000313" key="2">
    <source>
        <dbReference type="EMBL" id="CBH20501.1"/>
    </source>
</evidence>
<protein>
    <recommendedName>
        <fullName evidence="4">Acyltransferase 3 domain-containing protein</fullName>
    </recommendedName>
</protein>
<name>E3PV21_ACESD</name>
<evidence type="ECO:0000256" key="1">
    <source>
        <dbReference type="SAM" id="Phobius"/>
    </source>
</evidence>
<dbReference type="Proteomes" id="UP000007041">
    <property type="component" value="Chromosome"/>
</dbReference>
<evidence type="ECO:0008006" key="4">
    <source>
        <dbReference type="Google" id="ProtNLM"/>
    </source>
</evidence>
<evidence type="ECO:0000313" key="3">
    <source>
        <dbReference type="Proteomes" id="UP000007041"/>
    </source>
</evidence>
<organism evidence="2 3">
    <name type="scientific">Acetoanaerobium sticklandii (strain ATCC 12662 / DSM 519 / JCM 1433 / CCUG 9281 / NCIMB 10654 / HF)</name>
    <name type="common">Clostridium sticklandii</name>
    <dbReference type="NCBI Taxonomy" id="499177"/>
    <lineage>
        <taxon>Bacteria</taxon>
        <taxon>Bacillati</taxon>
        <taxon>Bacillota</taxon>
        <taxon>Clostridia</taxon>
        <taxon>Peptostreptococcales</taxon>
        <taxon>Filifactoraceae</taxon>
        <taxon>Acetoanaerobium</taxon>
    </lineage>
</organism>
<keyword evidence="1" id="KW-0472">Membrane</keyword>
<gene>
    <name evidence="2" type="ordered locus">CLOST_0371</name>
</gene>
<dbReference type="AlphaFoldDB" id="E3PV21"/>
<sequence>MEQKVNSYRIEMLDYLRGIMAIAVMSYHLLIPLTYSYVISNYKLIFLNYFFLFAWVDPISYIAIGAWSIGNECVLQQLFFVK</sequence>
<keyword evidence="1" id="KW-1133">Transmembrane helix</keyword>
<feature type="transmembrane region" description="Helical" evidence="1">
    <location>
        <begin position="45"/>
        <end position="69"/>
    </location>
</feature>
<reference evidence="3" key="1">
    <citation type="journal article" date="2010" name="BMC Genomics">
        <title>Clostridium sticklandii, a specialist in amino acid degradation:revisiting its metabolism through its genome sequence.</title>
        <authorList>
            <person name="Fonknechten N."/>
            <person name="Chaussonnerie S."/>
            <person name="Tricot S."/>
            <person name="Lajus A."/>
            <person name="Andreesen J.R."/>
            <person name="Perchat N."/>
            <person name="Pelletier E."/>
            <person name="Gouyvenoux M."/>
            <person name="Barbe V."/>
            <person name="Salanoubat M."/>
            <person name="Le Paslier D."/>
            <person name="Weissenbach J."/>
            <person name="Cohen G.N."/>
            <person name="Kreimeyer A."/>
        </authorList>
    </citation>
    <scope>NUCLEOTIDE SEQUENCE [LARGE SCALE GENOMIC DNA]</scope>
    <source>
        <strain evidence="3">ATCC 12662 / DSM 519 / JCM 1433 / CCUG 9281 / NCIMB 10654 / HF</strain>
    </source>
</reference>
<keyword evidence="1" id="KW-0812">Transmembrane</keyword>
<dbReference type="BioCyc" id="CSTI499177:GJE9-381-MONOMER"/>
<dbReference type="STRING" id="1511.CLOST_0371"/>
<dbReference type="EMBL" id="FP565809">
    <property type="protein sequence ID" value="CBH20501.1"/>
    <property type="molecule type" value="Genomic_DNA"/>
</dbReference>
<accession>E3PV21</accession>
<keyword evidence="3" id="KW-1185">Reference proteome</keyword>
<dbReference type="KEGG" id="cst:CLOST_0371"/>
<proteinExistence type="predicted"/>
<feature type="transmembrane region" description="Helical" evidence="1">
    <location>
        <begin position="15"/>
        <end position="38"/>
    </location>
</feature>